<dbReference type="SUPFAM" id="SSF55729">
    <property type="entry name" value="Acyl-CoA N-acyltransferases (Nat)"/>
    <property type="match status" value="1"/>
</dbReference>
<evidence type="ECO:0000313" key="3">
    <source>
        <dbReference type="Proteomes" id="UP000605784"/>
    </source>
</evidence>
<evidence type="ECO:0008006" key="4">
    <source>
        <dbReference type="Google" id="ProtNLM"/>
    </source>
</evidence>
<gene>
    <name evidence="2" type="ORF">GCM10009030_37570</name>
</gene>
<proteinExistence type="predicted"/>
<dbReference type="RefSeq" id="WP_189001695.1">
    <property type="nucleotide sequence ID" value="NZ_BMOU01000007.1"/>
</dbReference>
<organism evidence="2 3">
    <name type="scientific">Haloarcula pellucida</name>
    <dbReference type="NCBI Taxonomy" id="1427151"/>
    <lineage>
        <taxon>Archaea</taxon>
        <taxon>Methanobacteriati</taxon>
        <taxon>Methanobacteriota</taxon>
        <taxon>Stenosarchaea group</taxon>
        <taxon>Halobacteria</taxon>
        <taxon>Halobacteriales</taxon>
        <taxon>Haloarculaceae</taxon>
        <taxon>Haloarcula</taxon>
    </lineage>
</organism>
<dbReference type="InterPro" id="IPR016181">
    <property type="entry name" value="Acyl_CoA_acyltransferase"/>
</dbReference>
<name>A0A830GPV0_9EURY</name>
<evidence type="ECO:0000313" key="2">
    <source>
        <dbReference type="EMBL" id="GGO02709.1"/>
    </source>
</evidence>
<evidence type="ECO:0000256" key="1">
    <source>
        <dbReference type="SAM" id="MobiDB-lite"/>
    </source>
</evidence>
<reference evidence="2" key="2">
    <citation type="submission" date="2020-09" db="EMBL/GenBank/DDBJ databases">
        <authorList>
            <person name="Sun Q."/>
            <person name="Ohkuma M."/>
        </authorList>
    </citation>
    <scope>NUCLEOTIDE SEQUENCE</scope>
    <source>
        <strain evidence="2">JCM 17820</strain>
    </source>
</reference>
<dbReference type="AlphaFoldDB" id="A0A830GPV0"/>
<feature type="region of interest" description="Disordered" evidence="1">
    <location>
        <begin position="110"/>
        <end position="134"/>
    </location>
</feature>
<dbReference type="EMBL" id="BMOU01000007">
    <property type="protein sequence ID" value="GGO02709.1"/>
    <property type="molecule type" value="Genomic_DNA"/>
</dbReference>
<accession>A0A830GPV0</accession>
<keyword evidence="3" id="KW-1185">Reference proteome</keyword>
<sequence length="134" mass="14602">MEIRDAVEADAGRLADLADSPPDVMRNLVHDRTVRVATDGTTEGIVGFVSYDAKRGTVHVTQLAGSTDACERLLDEPITFAERERMDVELLVPDGESAVEAAVEATGFTRTGQGPRFEGKPTVRYRLEPSRAEQ</sequence>
<comment type="caution">
    <text evidence="2">The sequence shown here is derived from an EMBL/GenBank/DDBJ whole genome shotgun (WGS) entry which is preliminary data.</text>
</comment>
<dbReference type="Proteomes" id="UP000605784">
    <property type="component" value="Unassembled WGS sequence"/>
</dbReference>
<reference evidence="2" key="1">
    <citation type="journal article" date="2014" name="Int. J. Syst. Evol. Microbiol.">
        <title>Complete genome sequence of Corynebacterium casei LMG S-19264T (=DSM 44701T), isolated from a smear-ripened cheese.</title>
        <authorList>
            <consortium name="US DOE Joint Genome Institute (JGI-PGF)"/>
            <person name="Walter F."/>
            <person name="Albersmeier A."/>
            <person name="Kalinowski J."/>
            <person name="Ruckert C."/>
        </authorList>
    </citation>
    <scope>NUCLEOTIDE SEQUENCE</scope>
    <source>
        <strain evidence="2">JCM 17820</strain>
    </source>
</reference>
<protein>
    <recommendedName>
        <fullName evidence="4">N-acetyltransferase domain-containing protein</fullName>
    </recommendedName>
</protein>
<feature type="compositionally biased region" description="Basic and acidic residues" evidence="1">
    <location>
        <begin position="117"/>
        <end position="134"/>
    </location>
</feature>